<dbReference type="AlphaFoldDB" id="A0A562R269"/>
<dbReference type="Pfam" id="PF07277">
    <property type="entry name" value="SapC"/>
    <property type="match status" value="1"/>
</dbReference>
<dbReference type="Proteomes" id="UP000318307">
    <property type="component" value="Unassembled WGS sequence"/>
</dbReference>
<protein>
    <submittedName>
        <fullName evidence="1">SapC protein</fullName>
    </submittedName>
</protein>
<evidence type="ECO:0000313" key="2">
    <source>
        <dbReference type="Proteomes" id="UP000318307"/>
    </source>
</evidence>
<keyword evidence="2" id="KW-1185">Reference proteome</keyword>
<accession>A0A562R269</accession>
<evidence type="ECO:0000313" key="1">
    <source>
        <dbReference type="EMBL" id="TWI63159.1"/>
    </source>
</evidence>
<dbReference type="RefSeq" id="WP_144686763.1">
    <property type="nucleotide sequence ID" value="NZ_VLLC01000052.1"/>
</dbReference>
<gene>
    <name evidence="1" type="ORF">LZ24_03300</name>
</gene>
<reference evidence="1 2" key="1">
    <citation type="submission" date="2019-07" db="EMBL/GenBank/DDBJ databases">
        <title>Genome sequencing of 100 strains of the haloalkaliphilic chemolithoautotrophic sulfur-oxidizing bacterium Thioalkalivibrio.</title>
        <authorList>
            <person name="Muyzer G."/>
        </authorList>
    </citation>
    <scope>NUCLEOTIDE SEQUENCE [LARGE SCALE GENOMIC DNA]</scope>
    <source>
        <strain evidence="1 2">ASO4-4</strain>
    </source>
</reference>
<dbReference type="EMBL" id="VLLC01000052">
    <property type="protein sequence ID" value="TWI63159.1"/>
    <property type="molecule type" value="Genomic_DNA"/>
</dbReference>
<organism evidence="1 2">
    <name type="scientific">Desulfobotulus alkaliphilus</name>
    <dbReference type="NCBI Taxonomy" id="622671"/>
    <lineage>
        <taxon>Bacteria</taxon>
        <taxon>Pseudomonadati</taxon>
        <taxon>Thermodesulfobacteriota</taxon>
        <taxon>Desulfobacteria</taxon>
        <taxon>Desulfobacterales</taxon>
        <taxon>Desulfobacteraceae</taxon>
        <taxon>Desulfobotulus</taxon>
    </lineage>
</organism>
<comment type="caution">
    <text evidence="1">The sequence shown here is derived from an EMBL/GenBank/DDBJ whole genome shotgun (WGS) entry which is preliminary data.</text>
</comment>
<dbReference type="InterPro" id="IPR010836">
    <property type="entry name" value="SapC"/>
</dbReference>
<dbReference type="OrthoDB" id="9806524at2"/>
<name>A0A562R269_9BACT</name>
<sequence>MTQPWTDLDFSDHKDFCWKAFTHYGFAAKDRHAPLLQAELTHAMRWYPVCFVKREEGSISEYQMVVLQSLTPDLNLFVGNKGQWLASYVPSCYRGYPFRLNPSESKTHLQVHTGGDLVVTEAKPGHEPIFTSDAGFTPKVAQVLDFLNKCREDEKQTAGMLKQLAKHNLIVPWDLQTKQTPESAPEKISGYYRIDEKALKTLPGIQMSLLAQTGVLGLAYAHLYSLARLDDFRVRYQKHSSPPSAKTAVPDLDELFGDSSDGMLKF</sequence>
<proteinExistence type="predicted"/>